<keyword evidence="7 11" id="KW-0862">Zinc</keyword>
<evidence type="ECO:0000256" key="11">
    <source>
        <dbReference type="RuleBase" id="RU362031"/>
    </source>
</evidence>
<keyword evidence="10 11" id="KW-0472">Membrane</keyword>
<dbReference type="SUPFAM" id="SSF50156">
    <property type="entry name" value="PDZ domain-like"/>
    <property type="match status" value="2"/>
</dbReference>
<dbReference type="PANTHER" id="PTHR42837:SF2">
    <property type="entry name" value="MEMBRANE METALLOPROTEASE ARASP2, CHLOROPLASTIC-RELATED"/>
    <property type="match status" value="1"/>
</dbReference>
<feature type="domain" description="PDZ" evidence="12">
    <location>
        <begin position="208"/>
        <end position="277"/>
    </location>
</feature>
<reference evidence="14" key="1">
    <citation type="journal article" date="2019" name="Int. J. Syst. Evol. Microbiol.">
        <title>The Global Catalogue of Microorganisms (GCM) 10K type strain sequencing project: providing services to taxonomists for standard genome sequencing and annotation.</title>
        <authorList>
            <consortium name="The Broad Institute Genomics Platform"/>
            <consortium name="The Broad Institute Genome Sequencing Center for Infectious Disease"/>
            <person name="Wu L."/>
            <person name="Ma J."/>
        </authorList>
    </citation>
    <scope>NUCLEOTIDE SEQUENCE [LARGE SCALE GENOMIC DNA]</scope>
    <source>
        <strain evidence="14">JCM 17551</strain>
    </source>
</reference>
<feature type="transmembrane region" description="Helical" evidence="11">
    <location>
        <begin position="430"/>
        <end position="450"/>
    </location>
</feature>
<dbReference type="InterPro" id="IPR041489">
    <property type="entry name" value="PDZ_6"/>
</dbReference>
<comment type="similarity">
    <text evidence="3 11">Belongs to the peptidase M50B family.</text>
</comment>
<dbReference type="Pfam" id="PF17820">
    <property type="entry name" value="PDZ_6"/>
    <property type="match status" value="2"/>
</dbReference>
<keyword evidence="4 13" id="KW-0645">Protease</keyword>
<dbReference type="NCBIfam" id="TIGR00054">
    <property type="entry name" value="RIP metalloprotease RseP"/>
    <property type="match status" value="1"/>
</dbReference>
<evidence type="ECO:0000256" key="7">
    <source>
        <dbReference type="ARBA" id="ARBA00022833"/>
    </source>
</evidence>
<dbReference type="Proteomes" id="UP001501565">
    <property type="component" value="Unassembled WGS sequence"/>
</dbReference>
<protein>
    <recommendedName>
        <fullName evidence="11">Zinc metalloprotease</fullName>
        <ecNumber evidence="11">3.4.24.-</ecNumber>
    </recommendedName>
</protein>
<dbReference type="InterPro" id="IPR004387">
    <property type="entry name" value="Pept_M50_Zn"/>
</dbReference>
<keyword evidence="14" id="KW-1185">Reference proteome</keyword>
<evidence type="ECO:0000313" key="13">
    <source>
        <dbReference type="EMBL" id="GAA3940357.1"/>
    </source>
</evidence>
<keyword evidence="9 11" id="KW-0482">Metalloprotease</keyword>
<keyword evidence="6 11" id="KW-0378">Hydrolase</keyword>
<feature type="transmembrane region" description="Helical" evidence="11">
    <location>
        <begin position="91"/>
        <end position="116"/>
    </location>
</feature>
<evidence type="ECO:0000313" key="14">
    <source>
        <dbReference type="Proteomes" id="UP001501565"/>
    </source>
</evidence>
<dbReference type="CDD" id="cd06163">
    <property type="entry name" value="S2P-M50_PDZ_RseP-like"/>
    <property type="match status" value="2"/>
</dbReference>
<dbReference type="PANTHER" id="PTHR42837">
    <property type="entry name" value="REGULATOR OF SIGMA-E PROTEASE RSEP"/>
    <property type="match status" value="1"/>
</dbReference>
<accession>A0ABP7N9L7</accession>
<dbReference type="EC" id="3.4.24.-" evidence="11"/>
<evidence type="ECO:0000256" key="1">
    <source>
        <dbReference type="ARBA" id="ARBA00001947"/>
    </source>
</evidence>
<keyword evidence="5 11" id="KW-0812">Transmembrane</keyword>
<dbReference type="GO" id="GO:0006508">
    <property type="term" value="P:proteolysis"/>
    <property type="evidence" value="ECO:0007669"/>
    <property type="project" value="UniProtKB-KW"/>
</dbReference>
<comment type="subcellular location">
    <subcellularLocation>
        <location evidence="2">Membrane</location>
        <topology evidence="2">Multi-pass membrane protein</topology>
    </subcellularLocation>
</comment>
<evidence type="ECO:0000256" key="9">
    <source>
        <dbReference type="ARBA" id="ARBA00023049"/>
    </source>
</evidence>
<dbReference type="SMART" id="SM00228">
    <property type="entry name" value="PDZ"/>
    <property type="match status" value="2"/>
</dbReference>
<keyword evidence="8 11" id="KW-1133">Transmembrane helix</keyword>
<sequence>MLQMLLATLVTLGVLITFHEFGHFWVARRCGVEVLRFSIGFGKPLFRWTDKHGTEFVVAAIPLGGYVKMLDEREGDIPAEKLDKSFNRKPVLQRIAVVAAGPIANFLLAIVLYAAVFGIGSTTVKPMIGEVVPESIASKAGLTPDQVITEVDGKQVLNWTQVQLALVRRIGESGEIQMVTESSNGWPTNHTLKIDRWQEGVRDPDPFTSLGIKPFQLPIPPVLNEVVKGSAADASGLQTGDTLLAINDTEVADWREVVELVQANPGKTLSLEVLREGQSLNLDLTPGSKSNDSGKQIGYMGASVQTVSWPEEYLIELEYGFFESLQLGVIKTWDMSVLTLESIWKMITGLISVENISGPLTIAKVAGDSVSYGLVPFLSFLAYVSVSLGVLNLLPIPVLDGGHLVYYLIEFARGKPLSQSIQELGLKVGVLMIGTLMIFAVFNDISRWFIGS</sequence>
<evidence type="ECO:0000256" key="3">
    <source>
        <dbReference type="ARBA" id="ARBA00007931"/>
    </source>
</evidence>
<evidence type="ECO:0000256" key="2">
    <source>
        <dbReference type="ARBA" id="ARBA00004141"/>
    </source>
</evidence>
<evidence type="ECO:0000256" key="4">
    <source>
        <dbReference type="ARBA" id="ARBA00022670"/>
    </source>
</evidence>
<organism evidence="13 14">
    <name type="scientific">Litoribacillus peritrichatus</name>
    <dbReference type="NCBI Taxonomy" id="718191"/>
    <lineage>
        <taxon>Bacteria</taxon>
        <taxon>Pseudomonadati</taxon>
        <taxon>Pseudomonadota</taxon>
        <taxon>Gammaproteobacteria</taxon>
        <taxon>Oceanospirillales</taxon>
        <taxon>Oceanospirillaceae</taxon>
        <taxon>Litoribacillus</taxon>
    </lineage>
</organism>
<proteinExistence type="inferred from homology"/>
<dbReference type="Pfam" id="PF02163">
    <property type="entry name" value="Peptidase_M50"/>
    <property type="match status" value="1"/>
</dbReference>
<dbReference type="RefSeq" id="WP_344800462.1">
    <property type="nucleotide sequence ID" value="NZ_BAABBN010000015.1"/>
</dbReference>
<evidence type="ECO:0000256" key="8">
    <source>
        <dbReference type="ARBA" id="ARBA00022989"/>
    </source>
</evidence>
<dbReference type="EMBL" id="BAABBN010000015">
    <property type="protein sequence ID" value="GAA3940357.1"/>
    <property type="molecule type" value="Genomic_DNA"/>
</dbReference>
<dbReference type="InterPro" id="IPR008915">
    <property type="entry name" value="Peptidase_M50"/>
</dbReference>
<dbReference type="NCBIfam" id="NF008046">
    <property type="entry name" value="PRK10779.1"/>
    <property type="match status" value="1"/>
</dbReference>
<keyword evidence="11" id="KW-0479">Metal-binding</keyword>
<name>A0ABP7N9L7_9GAMM</name>
<evidence type="ECO:0000256" key="5">
    <source>
        <dbReference type="ARBA" id="ARBA00022692"/>
    </source>
</evidence>
<dbReference type="InterPro" id="IPR001478">
    <property type="entry name" value="PDZ"/>
</dbReference>
<evidence type="ECO:0000256" key="10">
    <source>
        <dbReference type="ARBA" id="ARBA00023136"/>
    </source>
</evidence>
<feature type="transmembrane region" description="Helical" evidence="11">
    <location>
        <begin position="380"/>
        <end position="409"/>
    </location>
</feature>
<dbReference type="GO" id="GO:0008233">
    <property type="term" value="F:peptidase activity"/>
    <property type="evidence" value="ECO:0007669"/>
    <property type="project" value="UniProtKB-KW"/>
</dbReference>
<comment type="caution">
    <text evidence="13">The sequence shown here is derived from an EMBL/GenBank/DDBJ whole genome shotgun (WGS) entry which is preliminary data.</text>
</comment>
<evidence type="ECO:0000256" key="6">
    <source>
        <dbReference type="ARBA" id="ARBA00022801"/>
    </source>
</evidence>
<comment type="cofactor">
    <cofactor evidence="1 11">
        <name>Zn(2+)</name>
        <dbReference type="ChEBI" id="CHEBI:29105"/>
    </cofactor>
</comment>
<evidence type="ECO:0000259" key="12">
    <source>
        <dbReference type="SMART" id="SM00228"/>
    </source>
</evidence>
<dbReference type="Gene3D" id="2.30.42.10">
    <property type="match status" value="2"/>
</dbReference>
<dbReference type="InterPro" id="IPR036034">
    <property type="entry name" value="PDZ_sf"/>
</dbReference>
<feature type="domain" description="PDZ" evidence="12">
    <location>
        <begin position="115"/>
        <end position="184"/>
    </location>
</feature>
<gene>
    <name evidence="13" type="primary">rseP</name>
    <name evidence="13" type="ORF">GCM10022277_40410</name>
</gene>